<proteinExistence type="predicted"/>
<dbReference type="PANTHER" id="PTHR30006">
    <property type="entry name" value="THIAMINE-BINDING PERIPLASMIC PROTEIN-RELATED"/>
    <property type="match status" value="1"/>
</dbReference>
<evidence type="ECO:0000313" key="4">
    <source>
        <dbReference type="Proteomes" id="UP000001784"/>
    </source>
</evidence>
<dbReference type="PANTHER" id="PTHR30006:SF24">
    <property type="entry name" value="SLL0237 PROTEIN"/>
    <property type="match status" value="1"/>
</dbReference>
<dbReference type="eggNOG" id="COG1840">
    <property type="taxonomic scope" value="Bacteria"/>
</dbReference>
<organism evidence="3 4">
    <name type="scientific">Syntrophobacter fumaroxidans (strain DSM 10017 / MPOB)</name>
    <dbReference type="NCBI Taxonomy" id="335543"/>
    <lineage>
        <taxon>Bacteria</taxon>
        <taxon>Pseudomonadati</taxon>
        <taxon>Thermodesulfobacteriota</taxon>
        <taxon>Syntrophobacteria</taxon>
        <taxon>Syntrophobacterales</taxon>
        <taxon>Syntrophobacteraceae</taxon>
        <taxon>Syntrophobacter</taxon>
    </lineage>
</organism>
<protein>
    <submittedName>
        <fullName evidence="3">Extracellular solute-binding protein, family 1</fullName>
    </submittedName>
</protein>
<dbReference type="Proteomes" id="UP000001784">
    <property type="component" value="Chromosome"/>
</dbReference>
<dbReference type="CDD" id="cd13518">
    <property type="entry name" value="PBP2_Fe3_thiamine_like"/>
    <property type="match status" value="1"/>
</dbReference>
<dbReference type="EMBL" id="CP000478">
    <property type="protein sequence ID" value="ABK19166.1"/>
    <property type="molecule type" value="Genomic_DNA"/>
</dbReference>
<dbReference type="RefSeq" id="WP_011700291.1">
    <property type="nucleotide sequence ID" value="NC_008554.1"/>
</dbReference>
<accession>A0LP14</accession>
<name>A0LP14_SYNFM</name>
<feature type="signal peptide" evidence="2">
    <location>
        <begin position="1"/>
        <end position="24"/>
    </location>
</feature>
<dbReference type="AlphaFoldDB" id="A0LP14"/>
<sequence>MRKVRILTVLISALIFCCWGSVQAQPIENELYLITPVSKDVHDPVLKAFDEYARKKWNIQVKTSAIPKGTPVAYGQILEWKGNPQADIFWGGEGTLFDDLAAQGLLEKIQLPQKTWDEIPASIGKPVPLPLKDPKGFWVGTMLEPYGIIYQPKLLKRLGVEIKDWDDLLNPKLKGQIAQCTPDRSSSSHATIEVILQTHGWDKGWAWLTRLAANTGIFTARSRDVPSVVAKGEFAVGFGVPSYMAFAEVLGGYDVMYVYPTNAYLTPEPMAVLKGAPHPRAAHAFIEFLVSEEGQKLVSQLGVYPITAKYKVQGPPGSNQEKAVAFTGGMRSFFDIPVGNVYDVKLAGEKKRIEEVNAYFRKEITEKHKDIVKEK</sequence>
<evidence type="ECO:0000256" key="2">
    <source>
        <dbReference type="SAM" id="SignalP"/>
    </source>
</evidence>
<dbReference type="STRING" id="335543.Sfum_3495"/>
<dbReference type="SUPFAM" id="SSF53850">
    <property type="entry name" value="Periplasmic binding protein-like II"/>
    <property type="match status" value="1"/>
</dbReference>
<dbReference type="KEGG" id="sfu:Sfum_3495"/>
<gene>
    <name evidence="3" type="ordered locus">Sfum_3495</name>
</gene>
<evidence type="ECO:0000313" key="3">
    <source>
        <dbReference type="EMBL" id="ABK19166.1"/>
    </source>
</evidence>
<dbReference type="Pfam" id="PF13343">
    <property type="entry name" value="SBP_bac_6"/>
    <property type="match status" value="1"/>
</dbReference>
<feature type="chain" id="PRO_5002626366" evidence="2">
    <location>
        <begin position="25"/>
        <end position="375"/>
    </location>
</feature>
<keyword evidence="1 2" id="KW-0732">Signal</keyword>
<reference evidence="3 4" key="1">
    <citation type="submission" date="2006-10" db="EMBL/GenBank/DDBJ databases">
        <title>Complete sequence of Syntrophobacter fumaroxidans MPOB.</title>
        <authorList>
            <consortium name="US DOE Joint Genome Institute"/>
            <person name="Copeland A."/>
            <person name="Lucas S."/>
            <person name="Lapidus A."/>
            <person name="Barry K."/>
            <person name="Detter J.C."/>
            <person name="Glavina del Rio T."/>
            <person name="Hammon N."/>
            <person name="Israni S."/>
            <person name="Pitluck S."/>
            <person name="Goltsman E.G."/>
            <person name="Martinez M."/>
            <person name="Schmutz J."/>
            <person name="Larimer F."/>
            <person name="Land M."/>
            <person name="Hauser L."/>
            <person name="Kyrpides N."/>
            <person name="Kim E."/>
            <person name="Boone D.R."/>
            <person name="Brockman F."/>
            <person name="Culley D."/>
            <person name="Ferry J."/>
            <person name="Gunsalus R."/>
            <person name="McInerney M.J."/>
            <person name="Morrison M."/>
            <person name="Plugge C."/>
            <person name="Rohlin L."/>
            <person name="Scholten J."/>
            <person name="Sieber J."/>
            <person name="Stams A.J.M."/>
            <person name="Worm P."/>
            <person name="Henstra A.M."/>
            <person name="Richardson P."/>
        </authorList>
    </citation>
    <scope>NUCLEOTIDE SEQUENCE [LARGE SCALE GENOMIC DNA]</scope>
    <source>
        <strain evidence="4">DSM 10017 / MPOB</strain>
    </source>
</reference>
<dbReference type="HOGENOM" id="CLU_040513_0_0_7"/>
<evidence type="ECO:0000256" key="1">
    <source>
        <dbReference type="ARBA" id="ARBA00022729"/>
    </source>
</evidence>
<dbReference type="InParanoid" id="A0LP14"/>
<keyword evidence="4" id="KW-1185">Reference proteome</keyword>
<dbReference type="Gene3D" id="3.40.190.10">
    <property type="entry name" value="Periplasmic binding protein-like II"/>
    <property type="match status" value="2"/>
</dbReference>